<proteinExistence type="predicted"/>
<dbReference type="InterPro" id="IPR001789">
    <property type="entry name" value="Sig_transdc_resp-reg_receiver"/>
</dbReference>
<sequence length="136" mass="15243">MNPRLIIIEDEEPIRELYKRQLTLAGMQTDGFANGKEGLEAISKTQYNLLLLDIMLPDMNGLEILKQIKANPQTKDLPVLLLTNLGQDAVIKEGFQLGAEGYMIKAAYTPDQIVQEVKNILQRTQQTPATPPQQPQ</sequence>
<dbReference type="Proteomes" id="UP000034492">
    <property type="component" value="Unassembled WGS sequence"/>
</dbReference>
<dbReference type="EMBL" id="LBSA01000025">
    <property type="protein sequence ID" value="KKQ08390.1"/>
    <property type="molecule type" value="Genomic_DNA"/>
</dbReference>
<organism evidence="4 5">
    <name type="scientific">Candidatus Daviesbacteria bacterium GW2011_GWB1_36_5</name>
    <dbReference type="NCBI Taxonomy" id="1618426"/>
    <lineage>
        <taxon>Bacteria</taxon>
        <taxon>Candidatus Daviesiibacteriota</taxon>
    </lineage>
</organism>
<dbReference type="InterPro" id="IPR011006">
    <property type="entry name" value="CheY-like_superfamily"/>
</dbReference>
<evidence type="ECO:0000259" key="3">
    <source>
        <dbReference type="PROSITE" id="PS50110"/>
    </source>
</evidence>
<dbReference type="InterPro" id="IPR050595">
    <property type="entry name" value="Bact_response_regulator"/>
</dbReference>
<evidence type="ECO:0000256" key="1">
    <source>
        <dbReference type="ARBA" id="ARBA00022553"/>
    </source>
</evidence>
<dbReference type="CDD" id="cd17574">
    <property type="entry name" value="REC_OmpR"/>
    <property type="match status" value="1"/>
</dbReference>
<feature type="domain" description="Response regulatory" evidence="3">
    <location>
        <begin position="4"/>
        <end position="120"/>
    </location>
</feature>
<dbReference type="Pfam" id="PF00072">
    <property type="entry name" value="Response_reg"/>
    <property type="match status" value="1"/>
</dbReference>
<dbReference type="GO" id="GO:0000160">
    <property type="term" value="P:phosphorelay signal transduction system"/>
    <property type="evidence" value="ECO:0007669"/>
    <property type="project" value="InterPro"/>
</dbReference>
<dbReference type="SUPFAM" id="SSF52172">
    <property type="entry name" value="CheY-like"/>
    <property type="match status" value="1"/>
</dbReference>
<dbReference type="SMART" id="SM00448">
    <property type="entry name" value="REC"/>
    <property type="match status" value="1"/>
</dbReference>
<reference evidence="4 5" key="1">
    <citation type="journal article" date="2015" name="Nature">
        <title>rRNA introns, odd ribosomes, and small enigmatic genomes across a large radiation of phyla.</title>
        <authorList>
            <person name="Brown C.T."/>
            <person name="Hug L.A."/>
            <person name="Thomas B.C."/>
            <person name="Sharon I."/>
            <person name="Castelle C.J."/>
            <person name="Singh A."/>
            <person name="Wilkins M.J."/>
            <person name="Williams K.H."/>
            <person name="Banfield J.F."/>
        </authorList>
    </citation>
    <scope>NUCLEOTIDE SEQUENCE [LARGE SCALE GENOMIC DNA]</scope>
</reference>
<evidence type="ECO:0000313" key="5">
    <source>
        <dbReference type="Proteomes" id="UP000034492"/>
    </source>
</evidence>
<evidence type="ECO:0000313" key="4">
    <source>
        <dbReference type="EMBL" id="KKQ08390.1"/>
    </source>
</evidence>
<name>A0A0G0F4F7_9BACT</name>
<feature type="modified residue" description="4-aspartylphosphate" evidence="2">
    <location>
        <position position="53"/>
    </location>
</feature>
<gene>
    <name evidence="4" type="ORF">US19_C0025G0004</name>
</gene>
<dbReference type="AlphaFoldDB" id="A0A0G0F4F7"/>
<keyword evidence="1 2" id="KW-0597">Phosphoprotein</keyword>
<accession>A0A0G0F4F7</accession>
<protein>
    <submittedName>
        <fullName evidence="4">Response regulator</fullName>
    </submittedName>
</protein>
<dbReference type="PANTHER" id="PTHR44591:SF3">
    <property type="entry name" value="RESPONSE REGULATORY DOMAIN-CONTAINING PROTEIN"/>
    <property type="match status" value="1"/>
</dbReference>
<comment type="caution">
    <text evidence="4">The sequence shown here is derived from an EMBL/GenBank/DDBJ whole genome shotgun (WGS) entry which is preliminary data.</text>
</comment>
<dbReference type="Gene3D" id="3.40.50.2300">
    <property type="match status" value="1"/>
</dbReference>
<dbReference type="PROSITE" id="PS50110">
    <property type="entry name" value="RESPONSE_REGULATORY"/>
    <property type="match status" value="1"/>
</dbReference>
<dbReference type="PANTHER" id="PTHR44591">
    <property type="entry name" value="STRESS RESPONSE REGULATOR PROTEIN 1"/>
    <property type="match status" value="1"/>
</dbReference>
<evidence type="ECO:0000256" key="2">
    <source>
        <dbReference type="PROSITE-ProRule" id="PRU00169"/>
    </source>
</evidence>